<keyword evidence="3" id="KW-0206">Cytoskeleton</keyword>
<dbReference type="EMBL" id="FN653017">
    <property type="protein sequence ID" value="CBY21695.1"/>
    <property type="molecule type" value="Genomic_DNA"/>
</dbReference>
<evidence type="ECO:0000256" key="4">
    <source>
        <dbReference type="SAM" id="MobiDB-lite"/>
    </source>
</evidence>
<dbReference type="InterPro" id="IPR004934">
    <property type="entry name" value="TMOD"/>
</dbReference>
<reference evidence="5" key="1">
    <citation type="journal article" date="2010" name="Science">
        <title>Plasticity of animal genome architecture unmasked by rapid evolution of a pelagic tunicate.</title>
        <authorList>
            <person name="Denoeud F."/>
            <person name="Henriet S."/>
            <person name="Mungpakdee S."/>
            <person name="Aury J.M."/>
            <person name="Da Silva C."/>
            <person name="Brinkmann H."/>
            <person name="Mikhaleva J."/>
            <person name="Olsen L.C."/>
            <person name="Jubin C."/>
            <person name="Canestro C."/>
            <person name="Bouquet J.M."/>
            <person name="Danks G."/>
            <person name="Poulain J."/>
            <person name="Campsteijn C."/>
            <person name="Adamski M."/>
            <person name="Cross I."/>
            <person name="Yadetie F."/>
            <person name="Muffato M."/>
            <person name="Louis A."/>
            <person name="Butcher S."/>
            <person name="Tsagkogeorga G."/>
            <person name="Konrad A."/>
            <person name="Singh S."/>
            <person name="Jensen M.F."/>
            <person name="Cong E.H."/>
            <person name="Eikeseth-Otteraa H."/>
            <person name="Noel B."/>
            <person name="Anthouard V."/>
            <person name="Porcel B.M."/>
            <person name="Kachouri-Lafond R."/>
            <person name="Nishino A."/>
            <person name="Ugolini M."/>
            <person name="Chourrout P."/>
            <person name="Nishida H."/>
            <person name="Aasland R."/>
            <person name="Huzurbazar S."/>
            <person name="Westhof E."/>
            <person name="Delsuc F."/>
            <person name="Lehrach H."/>
            <person name="Reinhardt R."/>
            <person name="Weissenbach J."/>
            <person name="Roy S.W."/>
            <person name="Artiguenave F."/>
            <person name="Postlethwait J.H."/>
            <person name="Manak J.R."/>
            <person name="Thompson E.M."/>
            <person name="Jaillon O."/>
            <person name="Du Pasquier L."/>
            <person name="Boudinot P."/>
            <person name="Liberles D.A."/>
            <person name="Volff J.N."/>
            <person name="Philippe H."/>
            <person name="Lenhard B."/>
            <person name="Roest Crollius H."/>
            <person name="Wincker P."/>
            <person name="Chourrout D."/>
        </authorList>
    </citation>
    <scope>NUCLEOTIDE SEQUENCE [LARGE SCALE GENOMIC DNA]</scope>
</reference>
<keyword evidence="2" id="KW-0963">Cytoplasm</keyword>
<evidence type="ECO:0000256" key="2">
    <source>
        <dbReference type="ARBA" id="ARBA00022490"/>
    </source>
</evidence>
<dbReference type="InParanoid" id="E4WV13"/>
<dbReference type="FunCoup" id="E4WV13">
    <property type="interactions" value="27"/>
</dbReference>
<dbReference type="GO" id="GO:0051694">
    <property type="term" value="P:pointed-end actin filament capping"/>
    <property type="evidence" value="ECO:0007669"/>
    <property type="project" value="InterPro"/>
</dbReference>
<feature type="region of interest" description="Disordered" evidence="4">
    <location>
        <begin position="55"/>
        <end position="77"/>
    </location>
</feature>
<evidence type="ECO:0008006" key="7">
    <source>
        <dbReference type="Google" id="ProtNLM"/>
    </source>
</evidence>
<dbReference type="GO" id="GO:0007015">
    <property type="term" value="P:actin filament organization"/>
    <property type="evidence" value="ECO:0007669"/>
    <property type="project" value="TreeGrafter"/>
</dbReference>
<keyword evidence="6" id="KW-1185">Reference proteome</keyword>
<dbReference type="GO" id="GO:0030016">
    <property type="term" value="C:myofibril"/>
    <property type="evidence" value="ECO:0007669"/>
    <property type="project" value="TreeGrafter"/>
</dbReference>
<gene>
    <name evidence="5" type="ORF">GSOID_T00009470001</name>
</gene>
<dbReference type="AlphaFoldDB" id="E4WV13"/>
<accession>E4WV13</accession>
<proteinExistence type="predicted"/>
<dbReference type="Pfam" id="PF03250">
    <property type="entry name" value="Tropomodulin"/>
    <property type="match status" value="1"/>
</dbReference>
<protein>
    <recommendedName>
        <fullName evidence="7">Tropomodulin</fullName>
    </recommendedName>
</protein>
<dbReference type="SMART" id="SM00368">
    <property type="entry name" value="LRR_RI"/>
    <property type="match status" value="3"/>
</dbReference>
<evidence type="ECO:0000256" key="3">
    <source>
        <dbReference type="ARBA" id="ARBA00023212"/>
    </source>
</evidence>
<name>E4WV13_OIKDI</name>
<dbReference type="GO" id="GO:0005856">
    <property type="term" value="C:cytoskeleton"/>
    <property type="evidence" value="ECO:0007669"/>
    <property type="project" value="UniProtKB-SubCell"/>
</dbReference>
<evidence type="ECO:0000313" key="5">
    <source>
        <dbReference type="EMBL" id="CBY21695.1"/>
    </source>
</evidence>
<dbReference type="OrthoDB" id="2163268at2759"/>
<dbReference type="InterPro" id="IPR032675">
    <property type="entry name" value="LRR_dom_sf"/>
</dbReference>
<sequence>MADVEEQASVDALEAKKEAERAKILGIDETKILAEMPEDELQDLLCDIADMDPDNTMLPVGHRQRDQTKKEPTGPLDREKLMDSLEETAIAIPDKDEEVPFVPGTKKGKVFKQKEKVSSDNPYALENGASAGDNLEPEVKQALENATDLELTDLAAVLGLYKMLNNQQFYDAQGAGDQMVCTESWKDNTLCKLPLAPLDDEPNAIDVEAALEQVKKNDSSLTELNLNNVYNIQIETIVEFCEALKSNTSVKSFSIANTKSTDVVAQALAAVLCQNSTLTTLNIETNFITTEGMLAIVEALSANTTLSEIRFANQRQKLAGKFEDSLKNVLEDNTSIKKLGYQFSCPGPRHICGQLITRNVDLARQKRTGKA</sequence>
<dbReference type="Proteomes" id="UP000001307">
    <property type="component" value="Unassembled WGS sequence"/>
</dbReference>
<evidence type="ECO:0000256" key="1">
    <source>
        <dbReference type="ARBA" id="ARBA00004245"/>
    </source>
</evidence>
<dbReference type="GO" id="GO:0030239">
    <property type="term" value="P:myofibril assembly"/>
    <property type="evidence" value="ECO:0007669"/>
    <property type="project" value="TreeGrafter"/>
</dbReference>
<comment type="subcellular location">
    <subcellularLocation>
        <location evidence="1">Cytoplasm</location>
        <location evidence="1">Cytoskeleton</location>
    </subcellularLocation>
</comment>
<feature type="compositionally biased region" description="Basic and acidic residues" evidence="4">
    <location>
        <begin position="63"/>
        <end position="77"/>
    </location>
</feature>
<dbReference type="PANTHER" id="PTHR10901:SF6">
    <property type="entry name" value="TROPOMODULIN, ISOFORM N"/>
    <property type="match status" value="1"/>
</dbReference>
<organism evidence="5">
    <name type="scientific">Oikopleura dioica</name>
    <name type="common">Tunicate</name>
    <dbReference type="NCBI Taxonomy" id="34765"/>
    <lineage>
        <taxon>Eukaryota</taxon>
        <taxon>Metazoa</taxon>
        <taxon>Chordata</taxon>
        <taxon>Tunicata</taxon>
        <taxon>Appendicularia</taxon>
        <taxon>Copelata</taxon>
        <taxon>Oikopleuridae</taxon>
        <taxon>Oikopleura</taxon>
    </lineage>
</organism>
<dbReference type="SUPFAM" id="SSF52047">
    <property type="entry name" value="RNI-like"/>
    <property type="match status" value="1"/>
</dbReference>
<dbReference type="Gene3D" id="3.80.10.10">
    <property type="entry name" value="Ribonuclease Inhibitor"/>
    <property type="match status" value="1"/>
</dbReference>
<dbReference type="GO" id="GO:0005523">
    <property type="term" value="F:tropomyosin binding"/>
    <property type="evidence" value="ECO:0007669"/>
    <property type="project" value="InterPro"/>
</dbReference>
<dbReference type="PANTHER" id="PTHR10901">
    <property type="entry name" value="TROPOMODULIN"/>
    <property type="match status" value="1"/>
</dbReference>
<evidence type="ECO:0000313" key="6">
    <source>
        <dbReference type="Proteomes" id="UP000001307"/>
    </source>
</evidence>